<dbReference type="PANTHER" id="PTHR48104">
    <property type="entry name" value="METACASPASE-4"/>
    <property type="match status" value="1"/>
</dbReference>
<protein>
    <recommendedName>
        <fullName evidence="2">Peptidase C14 caspase domain-containing protein</fullName>
    </recommendedName>
</protein>
<reference evidence="4" key="1">
    <citation type="journal article" date="2017" name="Nat. Ecol. Evol.">
        <title>Genome expansion and lineage-specific genetic innovations in the forest pathogenic fungi Armillaria.</title>
        <authorList>
            <person name="Sipos G."/>
            <person name="Prasanna A.N."/>
            <person name="Walter M.C."/>
            <person name="O'Connor E."/>
            <person name="Balint B."/>
            <person name="Krizsan K."/>
            <person name="Kiss B."/>
            <person name="Hess J."/>
            <person name="Varga T."/>
            <person name="Slot J."/>
            <person name="Riley R."/>
            <person name="Boka B."/>
            <person name="Rigling D."/>
            <person name="Barry K."/>
            <person name="Lee J."/>
            <person name="Mihaltcheva S."/>
            <person name="LaButti K."/>
            <person name="Lipzen A."/>
            <person name="Waldron R."/>
            <person name="Moloney N.M."/>
            <person name="Sperisen C."/>
            <person name="Kredics L."/>
            <person name="Vagvoelgyi C."/>
            <person name="Patrignani A."/>
            <person name="Fitzpatrick D."/>
            <person name="Nagy I."/>
            <person name="Doyle S."/>
            <person name="Anderson J.B."/>
            <person name="Grigoriev I.V."/>
            <person name="Gueldener U."/>
            <person name="Muensterkoetter M."/>
            <person name="Nagy L.G."/>
        </authorList>
    </citation>
    <scope>NUCLEOTIDE SEQUENCE [LARGE SCALE GENOMIC DNA]</scope>
    <source>
        <strain evidence="4">Ar21-2</strain>
    </source>
</reference>
<dbReference type="InParanoid" id="A0A2H3DLV6"/>
<evidence type="ECO:0000313" key="3">
    <source>
        <dbReference type="EMBL" id="PBK95060.1"/>
    </source>
</evidence>
<accession>A0A2H3DLV6</accession>
<dbReference type="InterPro" id="IPR050452">
    <property type="entry name" value="Metacaspase"/>
</dbReference>
<dbReference type="GO" id="GO:0006508">
    <property type="term" value="P:proteolysis"/>
    <property type="evidence" value="ECO:0007669"/>
    <property type="project" value="InterPro"/>
</dbReference>
<keyword evidence="4" id="KW-1185">Reference proteome</keyword>
<dbReference type="OrthoDB" id="10255174at2759"/>
<dbReference type="Proteomes" id="UP000217790">
    <property type="component" value="Unassembled WGS sequence"/>
</dbReference>
<feature type="domain" description="Peptidase C14 caspase" evidence="2">
    <location>
        <begin position="114"/>
        <end position="380"/>
    </location>
</feature>
<evidence type="ECO:0000256" key="1">
    <source>
        <dbReference type="ARBA" id="ARBA00009005"/>
    </source>
</evidence>
<dbReference type="Pfam" id="PF00656">
    <property type="entry name" value="Peptidase_C14"/>
    <property type="match status" value="1"/>
</dbReference>
<comment type="similarity">
    <text evidence="1">Belongs to the peptidase C14B family.</text>
</comment>
<dbReference type="EMBL" id="KZ293652">
    <property type="protein sequence ID" value="PBK95060.1"/>
    <property type="molecule type" value="Genomic_DNA"/>
</dbReference>
<evidence type="ECO:0000259" key="2">
    <source>
        <dbReference type="Pfam" id="PF00656"/>
    </source>
</evidence>
<dbReference type="InterPro" id="IPR011600">
    <property type="entry name" value="Pept_C14_caspase"/>
</dbReference>
<evidence type="ECO:0000313" key="4">
    <source>
        <dbReference type="Proteomes" id="UP000217790"/>
    </source>
</evidence>
<dbReference type="OMA" id="DEDWHAD"/>
<gene>
    <name evidence="3" type="ORF">ARMGADRAFT_1077820</name>
</gene>
<dbReference type="PANTHER" id="PTHR48104:SF30">
    <property type="entry name" value="METACASPASE-1"/>
    <property type="match status" value="1"/>
</dbReference>
<dbReference type="GO" id="GO:0004197">
    <property type="term" value="F:cysteine-type endopeptidase activity"/>
    <property type="evidence" value="ECO:0007669"/>
    <property type="project" value="InterPro"/>
</dbReference>
<sequence>MSLADLFFNIVQADFVSLESQQITEQIRMLEKFEFQVAEQLGIPAEDIDSVRIHLEAKNKALQDIGYSLSLGRLCKLHRLCLQYSHAQQNLPVDLELCPSPPGVPHRVDASRFWAILIGIDEYLSYPLCGCVSDVQLMERYLTEDLSVPSNRIQLLLGSKEHLSPKDPIYPSRAHIVGTLLSLITNSKIAHGDNIIIYYSGHSSYYPYHMEEDNEPEYIETLCPIDRDTPGENSRPVPDISNWELNMILSLIAQAKGHCITVILDCCHSSSVSRGLPEPGAHTFPPMTRATLSEMLFAGEKNLSHYPNYRSILDKDWHPDVDSHVILAACMEYQYAKAKPVKMEDGTVTGYIGIFTDSLVRALWSGHWRKETTYVDLLHHLDMIPCQTPVIAGNRKSSCIWYQG</sequence>
<name>A0A2H3DLV6_ARMGA</name>
<proteinExistence type="inferred from homology"/>
<dbReference type="STRING" id="47427.A0A2H3DLV6"/>
<dbReference type="AlphaFoldDB" id="A0A2H3DLV6"/>
<dbReference type="GO" id="GO:0005737">
    <property type="term" value="C:cytoplasm"/>
    <property type="evidence" value="ECO:0007669"/>
    <property type="project" value="TreeGrafter"/>
</dbReference>
<dbReference type="Gene3D" id="3.40.50.1460">
    <property type="match status" value="1"/>
</dbReference>
<organism evidence="3 4">
    <name type="scientific">Armillaria gallica</name>
    <name type="common">Bulbous honey fungus</name>
    <name type="synonym">Armillaria bulbosa</name>
    <dbReference type="NCBI Taxonomy" id="47427"/>
    <lineage>
        <taxon>Eukaryota</taxon>
        <taxon>Fungi</taxon>
        <taxon>Dikarya</taxon>
        <taxon>Basidiomycota</taxon>
        <taxon>Agaricomycotina</taxon>
        <taxon>Agaricomycetes</taxon>
        <taxon>Agaricomycetidae</taxon>
        <taxon>Agaricales</taxon>
        <taxon>Marasmiineae</taxon>
        <taxon>Physalacriaceae</taxon>
        <taxon>Armillaria</taxon>
    </lineage>
</organism>